<feature type="binding site" evidence="10">
    <location>
        <position position="729"/>
    </location>
    <ligand>
        <name>Zn(2+)</name>
        <dbReference type="ChEBI" id="CHEBI:29105"/>
        <note>catalytic</note>
    </ligand>
</feature>
<feature type="binding site" evidence="10">
    <location>
        <position position="646"/>
    </location>
    <ligand>
        <name>Zn(2+)</name>
        <dbReference type="ChEBI" id="CHEBI:29105"/>
        <note>catalytic</note>
    </ligand>
</feature>
<reference evidence="16 17" key="1">
    <citation type="journal article" date="2015" name="MBio">
        <title>Genome-Resolved Metagenomic Analysis Reveals Roles for Candidate Phyla and Other Microbial Community Members in Biogeochemical Transformations in Oil Reservoirs.</title>
        <authorList>
            <person name="Hu P."/>
            <person name="Tom L."/>
            <person name="Singh A."/>
            <person name="Thomas B.C."/>
            <person name="Baker B.J."/>
            <person name="Piceno Y.M."/>
            <person name="Andersen G.L."/>
            <person name="Banfield J.F."/>
        </authorList>
    </citation>
    <scope>NUCLEOTIDE SEQUENCE [LARGE SCALE GENOMIC DNA]</scope>
    <source>
        <strain evidence="16">46_16</strain>
    </source>
</reference>
<accession>A0A101FYW7</accession>
<dbReference type="HAMAP" id="MF_00172">
    <property type="entry name" value="Meth_synth"/>
    <property type="match status" value="1"/>
</dbReference>
<keyword evidence="4 10" id="KW-0489">Methyltransferase</keyword>
<comment type="similarity">
    <text evidence="3 10">Belongs to the vitamin-B12 independent methionine synthase family.</text>
</comment>
<feature type="binding site" evidence="10">
    <location>
        <position position="487"/>
    </location>
    <ligand>
        <name>L-homocysteine</name>
        <dbReference type="ChEBI" id="CHEBI:58199"/>
    </ligand>
</feature>
<feature type="active site" description="Proton donor" evidence="10 13">
    <location>
        <position position="697"/>
    </location>
</feature>
<evidence type="ECO:0000256" key="11">
    <source>
        <dbReference type="PIRSR" id="PIRSR000382-1"/>
    </source>
</evidence>
<dbReference type="Pfam" id="PF01717">
    <property type="entry name" value="Meth_synt_2"/>
    <property type="match status" value="1"/>
</dbReference>
<feature type="binding site" evidence="10 11">
    <location>
        <position position="487"/>
    </location>
    <ligand>
        <name>L-methionine</name>
        <dbReference type="ChEBI" id="CHEBI:57844"/>
    </ligand>
</feature>
<evidence type="ECO:0000259" key="15">
    <source>
        <dbReference type="Pfam" id="PF08267"/>
    </source>
</evidence>
<evidence type="ECO:0000256" key="1">
    <source>
        <dbReference type="ARBA" id="ARBA00002777"/>
    </source>
</evidence>
<dbReference type="CDD" id="cd03311">
    <property type="entry name" value="CIMS_C_terminal_like"/>
    <property type="match status" value="1"/>
</dbReference>
<keyword evidence="7 10" id="KW-0479">Metal-binding</keyword>
<dbReference type="Proteomes" id="UP000064249">
    <property type="component" value="Unassembled WGS sequence"/>
</dbReference>
<evidence type="ECO:0000259" key="14">
    <source>
        <dbReference type="Pfam" id="PF01717"/>
    </source>
</evidence>
<gene>
    <name evidence="10" type="primary">metE</name>
    <name evidence="16" type="ORF">XD73_0116</name>
</gene>
<feature type="binding site" evidence="11">
    <location>
        <position position="121"/>
    </location>
    <ligand>
        <name>5-methyltetrahydropteroyltri-L-glutamate</name>
        <dbReference type="ChEBI" id="CHEBI:58207"/>
    </ligand>
</feature>
<evidence type="ECO:0000256" key="12">
    <source>
        <dbReference type="PIRSR" id="PIRSR000382-2"/>
    </source>
</evidence>
<feature type="binding site" evidence="12">
    <location>
        <position position="668"/>
    </location>
    <ligand>
        <name>Zn(2+)</name>
        <dbReference type="ChEBI" id="CHEBI:29105"/>
        <label>1</label>
        <note>catalytic</note>
    </ligand>
</feature>
<evidence type="ECO:0000256" key="10">
    <source>
        <dbReference type="HAMAP-Rule" id="MF_00172"/>
    </source>
</evidence>
<dbReference type="GO" id="GO:0071265">
    <property type="term" value="P:L-methionine biosynthetic process"/>
    <property type="evidence" value="ECO:0007669"/>
    <property type="project" value="UniProtKB-ARBA"/>
</dbReference>
<keyword evidence="8 10" id="KW-0862">Zinc</keyword>
<feature type="binding site" evidence="10">
    <location>
        <begin position="16"/>
        <end position="19"/>
    </location>
    <ligand>
        <name>5-methyltetrahydropteroyltri-L-glutamate</name>
        <dbReference type="ChEBI" id="CHEBI:58207"/>
    </ligand>
</feature>
<proteinExistence type="inferred from homology"/>
<feature type="binding site" evidence="10">
    <location>
        <position position="668"/>
    </location>
    <ligand>
        <name>Zn(2+)</name>
        <dbReference type="ChEBI" id="CHEBI:29105"/>
        <note>catalytic</note>
    </ligand>
</feature>
<evidence type="ECO:0000256" key="7">
    <source>
        <dbReference type="ARBA" id="ARBA00022723"/>
    </source>
</evidence>
<feature type="binding site" evidence="10 11">
    <location>
        <position position="564"/>
    </location>
    <ligand>
        <name>5-methyltetrahydropteroyltri-L-glutamate</name>
        <dbReference type="ChEBI" id="CHEBI:58207"/>
    </ligand>
</feature>
<dbReference type="EMBL" id="LGFU01000002">
    <property type="protein sequence ID" value="KUK47047.1"/>
    <property type="molecule type" value="Genomic_DNA"/>
</dbReference>
<dbReference type="EC" id="2.1.1.14" evidence="10"/>
<organism evidence="16 17">
    <name type="scientific">Anaerolinea thermophila</name>
    <dbReference type="NCBI Taxonomy" id="167964"/>
    <lineage>
        <taxon>Bacteria</taxon>
        <taxon>Bacillati</taxon>
        <taxon>Chloroflexota</taxon>
        <taxon>Anaerolineae</taxon>
        <taxon>Anaerolineales</taxon>
        <taxon>Anaerolineaceae</taxon>
        <taxon>Anaerolinea</taxon>
    </lineage>
</organism>
<comment type="pathway">
    <text evidence="2 10">Amino-acid biosynthesis; L-methionine biosynthesis via de novo pathway; L-methionine from L-homocysteine (MetE route): step 1/1.</text>
</comment>
<evidence type="ECO:0000256" key="3">
    <source>
        <dbReference type="ARBA" id="ARBA00009553"/>
    </source>
</evidence>
<feature type="binding site" evidence="10 11">
    <location>
        <begin position="434"/>
        <end position="436"/>
    </location>
    <ligand>
        <name>L-homocysteine</name>
        <dbReference type="ChEBI" id="CHEBI:58199"/>
    </ligand>
</feature>
<evidence type="ECO:0000256" key="5">
    <source>
        <dbReference type="ARBA" id="ARBA00022605"/>
    </source>
</evidence>
<evidence type="ECO:0000256" key="4">
    <source>
        <dbReference type="ARBA" id="ARBA00022603"/>
    </source>
</evidence>
<protein>
    <recommendedName>
        <fullName evidence="10">5-methyltetrahydropteroyltriglutamate--homocysteine methyltransferase</fullName>
        <ecNumber evidence="10">2.1.1.14</ecNumber>
    </recommendedName>
    <alternativeName>
        <fullName evidence="10">Cobalamin-independent methionine synthase</fullName>
    </alternativeName>
    <alternativeName>
        <fullName evidence="10">Methionine synthase, vitamin-B12 independent isozyme</fullName>
    </alternativeName>
</protein>
<feature type="binding site" evidence="10 11">
    <location>
        <position position="602"/>
    </location>
    <ligand>
        <name>L-homocysteine</name>
        <dbReference type="ChEBI" id="CHEBI:58199"/>
    </ligand>
</feature>
<feature type="domain" description="Cobalamin-independent methionine synthase MetE C-terminal/archaeal" evidence="14">
    <location>
        <begin position="429"/>
        <end position="752"/>
    </location>
</feature>
<dbReference type="PATRIC" id="fig|167964.4.peg.442"/>
<name>A0A101FYW7_9CHLR</name>
<evidence type="ECO:0000256" key="2">
    <source>
        <dbReference type="ARBA" id="ARBA00004681"/>
    </source>
</evidence>
<evidence type="ECO:0000256" key="6">
    <source>
        <dbReference type="ARBA" id="ARBA00022679"/>
    </source>
</evidence>
<feature type="binding site" evidence="10 11">
    <location>
        <position position="602"/>
    </location>
    <ligand>
        <name>L-methionine</name>
        <dbReference type="ChEBI" id="CHEBI:57844"/>
    </ligand>
</feature>
<keyword evidence="10" id="KW-0677">Repeat</keyword>
<dbReference type="NCBIfam" id="NF003556">
    <property type="entry name" value="PRK05222.1"/>
    <property type="match status" value="1"/>
</dbReference>
<feature type="domain" description="Cobalamin-independent methionine synthase MetE N-terminal" evidence="15">
    <location>
        <begin position="4"/>
        <end position="315"/>
    </location>
</feature>
<dbReference type="FunFam" id="3.20.20.210:FF:000002">
    <property type="entry name" value="5-methyltetrahydropteroyltriglutamate--homocysteine methyltransferase"/>
    <property type="match status" value="1"/>
</dbReference>
<feature type="binding site" evidence="12">
    <location>
        <position position="729"/>
    </location>
    <ligand>
        <name>Zn(2+)</name>
        <dbReference type="ChEBI" id="CHEBI:29105"/>
        <label>1</label>
        <note>catalytic</note>
    </ligand>
</feature>
<dbReference type="SUPFAM" id="SSF51726">
    <property type="entry name" value="UROD/MetE-like"/>
    <property type="match status" value="2"/>
</dbReference>
<evidence type="ECO:0000313" key="17">
    <source>
        <dbReference type="Proteomes" id="UP000064249"/>
    </source>
</evidence>
<dbReference type="NCBIfam" id="TIGR01371">
    <property type="entry name" value="met_syn_B12ind"/>
    <property type="match status" value="1"/>
</dbReference>
<dbReference type="GO" id="GO:0008270">
    <property type="term" value="F:zinc ion binding"/>
    <property type="evidence" value="ECO:0007669"/>
    <property type="project" value="InterPro"/>
</dbReference>
<dbReference type="AlphaFoldDB" id="A0A101FYW7"/>
<dbReference type="InterPro" id="IPR038071">
    <property type="entry name" value="UROD/MetE-like_sf"/>
</dbReference>
<feature type="binding site" evidence="10">
    <location>
        <position position="644"/>
    </location>
    <ligand>
        <name>Zn(2+)</name>
        <dbReference type="ChEBI" id="CHEBI:29105"/>
        <note>catalytic</note>
    </ligand>
</feature>
<keyword evidence="9 10" id="KW-0486">Methionine biosynthesis</keyword>
<feature type="binding site" evidence="10 11">
    <location>
        <begin position="434"/>
        <end position="436"/>
    </location>
    <ligand>
        <name>L-methionine</name>
        <dbReference type="ChEBI" id="CHEBI:57844"/>
    </ligand>
</feature>
<dbReference type="Gene3D" id="3.20.20.210">
    <property type="match status" value="2"/>
</dbReference>
<evidence type="ECO:0000256" key="9">
    <source>
        <dbReference type="ARBA" id="ARBA00023167"/>
    </source>
</evidence>
<evidence type="ECO:0000256" key="13">
    <source>
        <dbReference type="PIRSR" id="PIRSR000382-3"/>
    </source>
</evidence>
<feature type="binding site" evidence="12">
    <location>
        <position position="644"/>
    </location>
    <ligand>
        <name>Zn(2+)</name>
        <dbReference type="ChEBI" id="CHEBI:29105"/>
        <label>1</label>
        <note>catalytic</note>
    </ligand>
</feature>
<dbReference type="InterPro" id="IPR006276">
    <property type="entry name" value="Cobalamin-indep_Met_synthase"/>
</dbReference>
<keyword evidence="5 10" id="KW-0028">Amino-acid biosynthesis</keyword>
<comment type="catalytic activity">
    <reaction evidence="10">
        <text>5-methyltetrahydropteroyltri-L-glutamate + L-homocysteine = tetrahydropteroyltri-L-glutamate + L-methionine</text>
        <dbReference type="Rhea" id="RHEA:21196"/>
        <dbReference type="ChEBI" id="CHEBI:57844"/>
        <dbReference type="ChEBI" id="CHEBI:58140"/>
        <dbReference type="ChEBI" id="CHEBI:58199"/>
        <dbReference type="ChEBI" id="CHEBI:58207"/>
        <dbReference type="EC" id="2.1.1.14"/>
    </reaction>
</comment>
<comment type="function">
    <text evidence="1 10">Catalyzes the transfer of a methyl group from 5-methyltetrahydrofolate to homocysteine resulting in methionine formation.</text>
</comment>
<dbReference type="InterPro" id="IPR002629">
    <property type="entry name" value="Met_Synth_C/arc"/>
</dbReference>
<sequence>MFESSNLGFPRIGFQRETKNALEKYWKGEISEQTLLEKTASIRQQNWAIQAEHGMDSIPSNDFSLYDHVLDTICMLGAIPPRYQQIAAHFNLSIYFAMARGKQNTDLDIPAMEMTKWFNTNYHHIVPEIEPTTRFSFTYSKVLDEYREAKAAGYETRPVLLGPLTFLLLSKTHTAKFQPLSRLDDLLPVYQAILAALYDAGAEWVQMDEPMLVKDLTPDVRAAYHSAYQLLGASAHRPNILLAGYFDSLGDNSDLAFSLPVEGIHLDMVSGEDQWHLLKSHSIPLKILSLGVIDGHNIWRADLENILSKIHNLPASLSANVQIAPSCSLLHVPQDLTLEDKINQPVRNWLAFAVQKLDELSALTSAANTHQKSDLFAENNAALQERETYIRNKRAHHSIQTPQPLTAGRSHPFSIRKDKQQQVLDLPLLPTTTIGSFPQTSDVRQMRSRFTKGEINQQDYDAFLRQKIEEVIHLQEQIGLDVLVHGEFERNDMVQYFAEQLEGFIFTKHGWVQSFGSRYVRPPIIFGDVERPHPMTVDWIRYAQSLTSKPVKGMLTGPVTILQWSFVRDDQPRSQTCFQIAHAIQKEVHDLEQAGIKVIQIDEPALREGLPLKKKEWQAYLDWAVHAFHITTSGCRDETQIHTHMCYSEFNEIIASIAALDADVISIEAARSDMELLKAFSDFHYPNEIGPGVYDIHSPRIPSTGELEDLIKKALTVLPANQVWVNPDCGLKTRGWQETLPSLKNMVAAAQNVRDKIEMRK</sequence>
<comment type="caution">
    <text evidence="10">Lacks conserved residue(s) required for the propagation of feature annotation.</text>
</comment>
<feature type="binding site" evidence="10">
    <location>
        <position position="608"/>
    </location>
    <ligand>
        <name>5-methyltetrahydropteroyltri-L-glutamate</name>
        <dbReference type="ChEBI" id="CHEBI:58207"/>
    </ligand>
</feature>
<dbReference type="FunFam" id="3.20.20.210:FF:000003">
    <property type="entry name" value="5-methyltetrahydropteroyltriglutamate--homocysteine methyltransferase"/>
    <property type="match status" value="1"/>
</dbReference>
<feature type="binding site" evidence="11">
    <location>
        <position position="19"/>
    </location>
    <ligand>
        <name>5-methyltetrahydropteroyltri-L-glutamate</name>
        <dbReference type="ChEBI" id="CHEBI:58207"/>
    </ligand>
</feature>
<dbReference type="InterPro" id="IPR013215">
    <property type="entry name" value="Cbl-indep_Met_Synth_N"/>
</dbReference>
<keyword evidence="6 10" id="KW-0808">Transferase</keyword>
<comment type="cofactor">
    <cofactor evidence="12">
        <name>Zn(2+)</name>
        <dbReference type="ChEBI" id="CHEBI:29105"/>
    </cofactor>
    <text evidence="12">Binds 2 Zn(2+) ions per subunit.</text>
</comment>
<feature type="binding site" evidence="12">
    <location>
        <position position="646"/>
    </location>
    <ligand>
        <name>Zn(2+)</name>
        <dbReference type="ChEBI" id="CHEBI:29105"/>
        <label>1</label>
        <note>catalytic</note>
    </ligand>
</feature>
<evidence type="ECO:0000313" key="16">
    <source>
        <dbReference type="EMBL" id="KUK47047.1"/>
    </source>
</evidence>
<comment type="cofactor">
    <cofactor evidence="10">
        <name>Zn(2+)</name>
        <dbReference type="ChEBI" id="CHEBI:29105"/>
    </cofactor>
    <text evidence="10">Binds 1 zinc ion per subunit.</text>
</comment>
<dbReference type="GO" id="GO:0003871">
    <property type="term" value="F:5-methyltetrahydropteroyltriglutamate-homocysteine S-methyltransferase activity"/>
    <property type="evidence" value="ECO:0007669"/>
    <property type="project" value="UniProtKB-UniRule"/>
</dbReference>
<feature type="binding site" evidence="10">
    <location>
        <position position="116"/>
    </location>
    <ligand>
        <name>5-methyltetrahydropteroyltri-L-glutamate</name>
        <dbReference type="ChEBI" id="CHEBI:58207"/>
    </ligand>
</feature>
<comment type="caution">
    <text evidence="16">The sequence shown here is derived from an EMBL/GenBank/DDBJ whole genome shotgun (WGS) entry which is preliminary data.</text>
</comment>
<dbReference type="Pfam" id="PF08267">
    <property type="entry name" value="Meth_synt_1"/>
    <property type="match status" value="1"/>
</dbReference>
<dbReference type="GO" id="GO:0032259">
    <property type="term" value="P:methylation"/>
    <property type="evidence" value="ECO:0007669"/>
    <property type="project" value="UniProtKB-KW"/>
</dbReference>
<dbReference type="UniPathway" id="UPA00051">
    <property type="reaction ID" value="UER00082"/>
</dbReference>
<dbReference type="PIRSF" id="PIRSF000382">
    <property type="entry name" value="MeTrfase_B12_ind"/>
    <property type="match status" value="1"/>
</dbReference>
<evidence type="ECO:0000256" key="8">
    <source>
        <dbReference type="ARBA" id="ARBA00022833"/>
    </source>
</evidence>
<dbReference type="PANTHER" id="PTHR30519">
    <property type="entry name" value="5-METHYLTETRAHYDROPTEROYLTRIGLUTAMATE--HOMOCYSTEINE METHYLTRANSFERASE"/>
    <property type="match status" value="1"/>
</dbReference>
<dbReference type="CDD" id="cd03312">
    <property type="entry name" value="CIMS_N_terminal_like"/>
    <property type="match status" value="1"/>
</dbReference>